<organism evidence="2 3">
    <name type="scientific">Aquibacillus albus</name>
    <dbReference type="NCBI Taxonomy" id="1168171"/>
    <lineage>
        <taxon>Bacteria</taxon>
        <taxon>Bacillati</taxon>
        <taxon>Bacillota</taxon>
        <taxon>Bacilli</taxon>
        <taxon>Bacillales</taxon>
        <taxon>Bacillaceae</taxon>
        <taxon>Aquibacillus</taxon>
    </lineage>
</organism>
<evidence type="ECO:0000313" key="2">
    <source>
        <dbReference type="EMBL" id="MBM7571553.1"/>
    </source>
</evidence>
<reference evidence="2 3" key="1">
    <citation type="submission" date="2021-01" db="EMBL/GenBank/DDBJ databases">
        <title>Genomic Encyclopedia of Type Strains, Phase IV (KMG-IV): sequencing the most valuable type-strain genomes for metagenomic binning, comparative biology and taxonomic classification.</title>
        <authorList>
            <person name="Goeker M."/>
        </authorList>
    </citation>
    <scope>NUCLEOTIDE SEQUENCE [LARGE SCALE GENOMIC DNA]</scope>
    <source>
        <strain evidence="2 3">DSM 23711</strain>
    </source>
</reference>
<evidence type="ECO:0008006" key="4">
    <source>
        <dbReference type="Google" id="ProtNLM"/>
    </source>
</evidence>
<feature type="region of interest" description="Disordered" evidence="1">
    <location>
        <begin position="1"/>
        <end position="98"/>
    </location>
</feature>
<gene>
    <name evidence="2" type="ORF">JOC48_002049</name>
</gene>
<sequence length="179" mass="20841">MRRRKKHAQEPMLYIAQPKLKRPTASMQSNYRTPKKTNEKNEVPDTVSTQPKKIKRRTSKTGPADDKYVGDEEDLIEALEDNEYEESTDGASKDEVNSIRPRTERKRFGDMTIEEKVNYFVGLPSQVPRMKCEVRTEDERHQGVIADYKDGMVHMVTKKRPRMKTIPIEAITNIRLLSF</sequence>
<feature type="compositionally biased region" description="Acidic residues" evidence="1">
    <location>
        <begin position="71"/>
        <end position="88"/>
    </location>
</feature>
<keyword evidence="3" id="KW-1185">Reference proteome</keyword>
<accession>A0ABS2N0H6</accession>
<dbReference type="EMBL" id="JAFBDR010000009">
    <property type="protein sequence ID" value="MBM7571553.1"/>
    <property type="molecule type" value="Genomic_DNA"/>
</dbReference>
<name>A0ABS2N0H6_9BACI</name>
<dbReference type="Pfam" id="PF14153">
    <property type="entry name" value="Spore_coat_CotO"/>
    <property type="match status" value="1"/>
</dbReference>
<proteinExistence type="predicted"/>
<evidence type="ECO:0000313" key="3">
    <source>
        <dbReference type="Proteomes" id="UP001296943"/>
    </source>
</evidence>
<dbReference type="InterPro" id="IPR025439">
    <property type="entry name" value="Spore_coat_CotO"/>
</dbReference>
<protein>
    <recommendedName>
        <fullName evidence="4">Spore coat protein CotO</fullName>
    </recommendedName>
</protein>
<evidence type="ECO:0000256" key="1">
    <source>
        <dbReference type="SAM" id="MobiDB-lite"/>
    </source>
</evidence>
<comment type="caution">
    <text evidence="2">The sequence shown here is derived from an EMBL/GenBank/DDBJ whole genome shotgun (WGS) entry which is preliminary data.</text>
</comment>
<dbReference type="Proteomes" id="UP001296943">
    <property type="component" value="Unassembled WGS sequence"/>
</dbReference>
<dbReference type="RefSeq" id="WP_204499254.1">
    <property type="nucleotide sequence ID" value="NZ_JAFBDR010000009.1"/>
</dbReference>